<proteinExistence type="predicted"/>
<dbReference type="Pfam" id="PF06240">
    <property type="entry name" value="COXG"/>
    <property type="match status" value="1"/>
</dbReference>
<dbReference type="EMBL" id="LT960614">
    <property type="protein sequence ID" value="SON56959.1"/>
    <property type="molecule type" value="Genomic_DNA"/>
</dbReference>
<dbReference type="PROSITE" id="PS00197">
    <property type="entry name" value="2FE2S_FER_1"/>
    <property type="match status" value="1"/>
</dbReference>
<dbReference type="Gene3D" id="3.30.530.20">
    <property type="match status" value="1"/>
</dbReference>
<dbReference type="GO" id="GO:0051537">
    <property type="term" value="F:2 iron, 2 sulfur cluster binding"/>
    <property type="evidence" value="ECO:0007669"/>
    <property type="project" value="UniProtKB-KW"/>
</dbReference>
<keyword evidence="2" id="KW-0479">Metal-binding</keyword>
<dbReference type="InterPro" id="IPR012675">
    <property type="entry name" value="Beta-grasp_dom_sf"/>
</dbReference>
<evidence type="ECO:0000256" key="1">
    <source>
        <dbReference type="ARBA" id="ARBA00022714"/>
    </source>
</evidence>
<dbReference type="FunFam" id="3.10.20.30:FF:000020">
    <property type="entry name" value="Xanthine dehydrogenase iron-sulfur subunit"/>
    <property type="match status" value="1"/>
</dbReference>
<dbReference type="Gene3D" id="3.10.20.30">
    <property type="match status" value="1"/>
</dbReference>
<evidence type="ECO:0000256" key="6">
    <source>
        <dbReference type="SAM" id="MobiDB-lite"/>
    </source>
</evidence>
<evidence type="ECO:0000256" key="2">
    <source>
        <dbReference type="ARBA" id="ARBA00022723"/>
    </source>
</evidence>
<dbReference type="Pfam" id="PF00111">
    <property type="entry name" value="Fer2"/>
    <property type="match status" value="1"/>
</dbReference>
<keyword evidence="3 8" id="KW-0560">Oxidoreductase</keyword>
<sequence>MTAMSLTVNDRKRTADIEPRTHLADFLREDLLLTGTHIGCEHGVCGACTLMVDGRPVRSCITYAAACEGADVRTVEGYGDDPLMAALRTAFSKHHALQCGYCTPGMLATAYDIVRRLPQADEDRIREELSGNLCRCTGYAGIVAAIADVLTDPPEARVKPVSRPARAPSAVAPATSSAEAAPPPTTGTPTALPIPEKLEGAVTLSRTLSLDVPTDRIWDLLQDIPAVVACLPGAALDAAPQAENTGEPLSGHMTVAIGPMTATFRGRAIVEYDAATKSGGLRGSGGDPVTRSTAEGALSFRVEATGAESTRIDLSLAYRLKGPLAQFGRPTVVADVVDRMLERFSTNLAAIAEGREAVHVAPVSGLRLLAEVVLARIRRLFGQRQG</sequence>
<dbReference type="PROSITE" id="PS51085">
    <property type="entry name" value="2FE2S_FER_2"/>
    <property type="match status" value="1"/>
</dbReference>
<dbReference type="Pfam" id="PF01799">
    <property type="entry name" value="Fer2_2"/>
    <property type="match status" value="1"/>
</dbReference>
<reference evidence="9" key="1">
    <citation type="submission" date="2017-09" db="EMBL/GenBank/DDBJ databases">
        <title>Genome sequence of Nannocystis excedens DSM 71.</title>
        <authorList>
            <person name="Blom J."/>
        </authorList>
    </citation>
    <scope>NUCLEOTIDE SEQUENCE [LARGE SCALE GENOMIC DNA]</scope>
    <source>
        <strain evidence="9">type strain: E19</strain>
    </source>
</reference>
<dbReference type="PANTHER" id="PTHR44379">
    <property type="entry name" value="OXIDOREDUCTASE WITH IRON-SULFUR SUBUNIT"/>
    <property type="match status" value="1"/>
</dbReference>
<feature type="domain" description="2Fe-2S ferredoxin-type" evidence="7">
    <location>
        <begin position="2"/>
        <end position="78"/>
    </location>
</feature>
<dbReference type="KEGG" id="hdi:HDIA_3418"/>
<evidence type="ECO:0000313" key="8">
    <source>
        <dbReference type="EMBL" id="SON56959.1"/>
    </source>
</evidence>
<evidence type="ECO:0000313" key="9">
    <source>
        <dbReference type="Proteomes" id="UP000223606"/>
    </source>
</evidence>
<dbReference type="Proteomes" id="UP000223606">
    <property type="component" value="Chromosome 1"/>
</dbReference>
<accession>A0A2C9D9U7</accession>
<feature type="compositionally biased region" description="Low complexity" evidence="6">
    <location>
        <begin position="161"/>
        <end position="180"/>
    </location>
</feature>
<dbReference type="GO" id="GO:0043885">
    <property type="term" value="F:anaerobic carbon-monoxide dehydrogenase activity"/>
    <property type="evidence" value="ECO:0007669"/>
    <property type="project" value="UniProtKB-EC"/>
</dbReference>
<protein>
    <submittedName>
        <fullName evidence="8">Carbon monoxide dehydrogenase small chain</fullName>
        <ecNumber evidence="8">1.2.7.4</ecNumber>
    </submittedName>
</protein>
<dbReference type="InterPro" id="IPR051452">
    <property type="entry name" value="Diverse_Oxidoreductases"/>
</dbReference>
<evidence type="ECO:0000256" key="4">
    <source>
        <dbReference type="ARBA" id="ARBA00023004"/>
    </source>
</evidence>
<dbReference type="InterPro" id="IPR002888">
    <property type="entry name" value="2Fe-2S-bd"/>
</dbReference>
<dbReference type="CDD" id="cd07823">
    <property type="entry name" value="SRPBCC_5"/>
    <property type="match status" value="1"/>
</dbReference>
<keyword evidence="5" id="KW-0411">Iron-sulfur</keyword>
<gene>
    <name evidence="8" type="primary">cutS_2</name>
    <name evidence="8" type="ORF">HDIA_3418</name>
</gene>
<keyword evidence="4" id="KW-0408">Iron</keyword>
<keyword evidence="1" id="KW-0001">2Fe-2S</keyword>
<dbReference type="Gene3D" id="1.10.150.120">
    <property type="entry name" value="[2Fe-2S]-binding domain"/>
    <property type="match status" value="1"/>
</dbReference>
<dbReference type="SUPFAM" id="SSF47741">
    <property type="entry name" value="CO dehydrogenase ISP C-domain like"/>
    <property type="match status" value="1"/>
</dbReference>
<dbReference type="InterPro" id="IPR006058">
    <property type="entry name" value="2Fe2S_fd_BS"/>
</dbReference>
<dbReference type="InterPro" id="IPR036884">
    <property type="entry name" value="2Fe-2S-bd_dom_sf"/>
</dbReference>
<dbReference type="EC" id="1.2.7.4" evidence="8"/>
<dbReference type="InterPro" id="IPR010419">
    <property type="entry name" value="CO_DH_gsu"/>
</dbReference>
<dbReference type="PANTHER" id="PTHR44379:SF8">
    <property type="entry name" value="XANTHINE DEHYDROGENASE IRON-SULFUR-BINDING SUBUNIT XDHC-RELATED"/>
    <property type="match status" value="1"/>
</dbReference>
<dbReference type="InterPro" id="IPR036010">
    <property type="entry name" value="2Fe-2S_ferredoxin-like_sf"/>
</dbReference>
<dbReference type="SUPFAM" id="SSF54292">
    <property type="entry name" value="2Fe-2S ferredoxin-like"/>
    <property type="match status" value="1"/>
</dbReference>
<dbReference type="AlphaFoldDB" id="A0A2C9D9U7"/>
<dbReference type="OrthoDB" id="8417304at2"/>
<keyword evidence="9" id="KW-1185">Reference proteome</keyword>
<evidence type="ECO:0000259" key="7">
    <source>
        <dbReference type="PROSITE" id="PS51085"/>
    </source>
</evidence>
<feature type="region of interest" description="Disordered" evidence="6">
    <location>
        <begin position="157"/>
        <end position="194"/>
    </location>
</feature>
<evidence type="ECO:0000256" key="3">
    <source>
        <dbReference type="ARBA" id="ARBA00023002"/>
    </source>
</evidence>
<dbReference type="SUPFAM" id="SSF55961">
    <property type="entry name" value="Bet v1-like"/>
    <property type="match status" value="1"/>
</dbReference>
<dbReference type="InterPro" id="IPR023393">
    <property type="entry name" value="START-like_dom_sf"/>
</dbReference>
<name>A0A2C9D9U7_9HYPH</name>
<dbReference type="RefSeq" id="WP_099557280.1">
    <property type="nucleotide sequence ID" value="NZ_LT960614.1"/>
</dbReference>
<dbReference type="InterPro" id="IPR001041">
    <property type="entry name" value="2Fe-2S_ferredoxin-type"/>
</dbReference>
<dbReference type="GO" id="GO:0046872">
    <property type="term" value="F:metal ion binding"/>
    <property type="evidence" value="ECO:0007669"/>
    <property type="project" value="UniProtKB-KW"/>
</dbReference>
<dbReference type="CDD" id="cd00207">
    <property type="entry name" value="fer2"/>
    <property type="match status" value="1"/>
</dbReference>
<evidence type="ECO:0000256" key="5">
    <source>
        <dbReference type="ARBA" id="ARBA00023014"/>
    </source>
</evidence>
<organism evidence="8 9">
    <name type="scientific">Hartmannibacter diazotrophicus</name>
    <dbReference type="NCBI Taxonomy" id="1482074"/>
    <lineage>
        <taxon>Bacteria</taxon>
        <taxon>Pseudomonadati</taxon>
        <taxon>Pseudomonadota</taxon>
        <taxon>Alphaproteobacteria</taxon>
        <taxon>Hyphomicrobiales</taxon>
        <taxon>Pleomorphomonadaceae</taxon>
        <taxon>Hartmannibacter</taxon>
    </lineage>
</organism>